<dbReference type="PANTHER" id="PTHR43272">
    <property type="entry name" value="LONG-CHAIN-FATTY-ACID--COA LIGASE"/>
    <property type="match status" value="1"/>
</dbReference>
<dbReference type="SUPFAM" id="SSF56801">
    <property type="entry name" value="Acetyl-CoA synthetase-like"/>
    <property type="match status" value="1"/>
</dbReference>
<keyword evidence="4" id="KW-0436">Ligase</keyword>
<evidence type="ECO:0000259" key="3">
    <source>
        <dbReference type="Pfam" id="PF00501"/>
    </source>
</evidence>
<evidence type="ECO:0000313" key="4">
    <source>
        <dbReference type="EMBL" id="GBG15138.1"/>
    </source>
</evidence>
<evidence type="ECO:0000313" key="5">
    <source>
        <dbReference type="Proteomes" id="UP000245081"/>
    </source>
</evidence>
<dbReference type="InterPro" id="IPR020845">
    <property type="entry name" value="AMP-binding_CS"/>
</dbReference>
<dbReference type="Pfam" id="PF23562">
    <property type="entry name" value="AMP-binding_C_3"/>
    <property type="match status" value="1"/>
</dbReference>
<dbReference type="RefSeq" id="WP_109016294.1">
    <property type="nucleotide sequence ID" value="NZ_BDOQ01000013.1"/>
</dbReference>
<gene>
    <name evidence="4" type="primary">ACSL</name>
    <name evidence="4" type="ORF">NMK_2741</name>
</gene>
<name>A0A2R5FC59_9PROT</name>
<organism evidence="4 5">
    <name type="scientific">Novimethylophilus kurashikiensis</name>
    <dbReference type="NCBI Taxonomy" id="1825523"/>
    <lineage>
        <taxon>Bacteria</taxon>
        <taxon>Pseudomonadati</taxon>
        <taxon>Pseudomonadota</taxon>
        <taxon>Betaproteobacteria</taxon>
        <taxon>Nitrosomonadales</taxon>
        <taxon>Methylophilaceae</taxon>
        <taxon>Novimethylophilus</taxon>
    </lineage>
</organism>
<dbReference type="GO" id="GO:0005524">
    <property type="term" value="F:ATP binding"/>
    <property type="evidence" value="ECO:0007669"/>
    <property type="project" value="UniProtKB-KW"/>
</dbReference>
<dbReference type="PROSITE" id="PS00455">
    <property type="entry name" value="AMP_BINDING"/>
    <property type="match status" value="1"/>
</dbReference>
<sequence length="606" mass="68362">MTLQSHRISPEAAVTLDGLFRERVRRSPNRLAYRYFDDRTQSWRSITWREVNAEVLRWQAALRNEGLLPGDHVAVMLKNGPDWIIFDQAALSLGLITVPLYTSDRPDNAAYVLQDAGVQLLLCAHAESWLAIRRTLDNPFLLRRIVTITQAPEYSPDSRIMALEDWLPEAGDGNPPIEPDADRLASIVYTSGTTGRPKGVMLSHRNILHNGWDSLQTFDVQRDDQFFSFLPLSHMLERTVGYYIPIMADASVGFARSFQQLQEDFSILRPTLLVSVPRIYERIYAGLRNRLQKGTPLQRQMFELAVDIGYRRFEHHQGRASWHPSFLLWPVLQQLVAKKLTDRLGGRLRKALSGGAALSPEVARIFIALGLEILQGYGLTEASPVVSVNLDHNNKPATVGPPIPGVEVRQDEDGALLVRGSGVMQGYWQNESATREIFTEDGWLKTGDITRIDEDGYITIVGRVKDIIVMSNGEKVPPGDLEAAILQDALFDQVMVVGEGQPYLSALVVVNREQWEATPMAWGEVEPWPEALESKAGQQLALGRISRQIRDFPGYTRIRRVALLAMPWTIENGLLTPTLKIKRNQVLSRYQQEYQKLYDGYLSTSI</sequence>
<dbReference type="GO" id="GO:0004467">
    <property type="term" value="F:long-chain fatty acid-CoA ligase activity"/>
    <property type="evidence" value="ECO:0007669"/>
    <property type="project" value="UniProtKB-EC"/>
</dbReference>
<proteinExistence type="predicted"/>
<dbReference type="AlphaFoldDB" id="A0A2R5FC59"/>
<accession>A0A2R5FC59</accession>
<dbReference type="InterPro" id="IPR042099">
    <property type="entry name" value="ANL_N_sf"/>
</dbReference>
<protein>
    <submittedName>
        <fullName evidence="4">Long-chain acyl-CoA synthetase</fullName>
        <ecNumber evidence="4">6.2.1.3</ecNumber>
    </submittedName>
</protein>
<dbReference type="EC" id="6.2.1.3" evidence="4"/>
<evidence type="ECO:0000256" key="2">
    <source>
        <dbReference type="ARBA" id="ARBA00022840"/>
    </source>
</evidence>
<dbReference type="Proteomes" id="UP000245081">
    <property type="component" value="Unassembled WGS sequence"/>
</dbReference>
<dbReference type="InterPro" id="IPR000873">
    <property type="entry name" value="AMP-dep_synth/lig_dom"/>
</dbReference>
<keyword evidence="1" id="KW-0547">Nucleotide-binding</keyword>
<dbReference type="EMBL" id="BDOQ01000013">
    <property type="protein sequence ID" value="GBG15138.1"/>
    <property type="molecule type" value="Genomic_DNA"/>
</dbReference>
<dbReference type="CDD" id="cd05907">
    <property type="entry name" value="VL_LC_FACS_like"/>
    <property type="match status" value="1"/>
</dbReference>
<feature type="domain" description="AMP-dependent synthetase/ligase" evidence="3">
    <location>
        <begin position="20"/>
        <end position="428"/>
    </location>
</feature>
<evidence type="ECO:0000256" key="1">
    <source>
        <dbReference type="ARBA" id="ARBA00022741"/>
    </source>
</evidence>
<dbReference type="Gene3D" id="3.40.50.12780">
    <property type="entry name" value="N-terminal domain of ligase-like"/>
    <property type="match status" value="1"/>
</dbReference>
<dbReference type="OrthoDB" id="9766486at2"/>
<comment type="caution">
    <text evidence="4">The sequence shown here is derived from an EMBL/GenBank/DDBJ whole genome shotgun (WGS) entry which is preliminary data.</text>
</comment>
<keyword evidence="5" id="KW-1185">Reference proteome</keyword>
<dbReference type="Pfam" id="PF00501">
    <property type="entry name" value="AMP-binding"/>
    <property type="match status" value="1"/>
</dbReference>
<dbReference type="GO" id="GO:0016020">
    <property type="term" value="C:membrane"/>
    <property type="evidence" value="ECO:0007669"/>
    <property type="project" value="TreeGrafter"/>
</dbReference>
<keyword evidence="2" id="KW-0067">ATP-binding</keyword>
<dbReference type="PANTHER" id="PTHR43272:SF33">
    <property type="entry name" value="AMP-BINDING DOMAIN-CONTAINING PROTEIN-RELATED"/>
    <property type="match status" value="1"/>
</dbReference>
<reference evidence="4 5" key="1">
    <citation type="journal article" date="2018" name="Environ. Microbiol.">
        <title>Isolation and genomic characterization of Novimethylophilus kurashikiensis gen. nov. sp. nov., a new lanthanide-dependent methylotrophic species of Methylophilaceae.</title>
        <authorList>
            <person name="Lv H."/>
            <person name="Sahin N."/>
            <person name="Tani A."/>
        </authorList>
    </citation>
    <scope>NUCLEOTIDE SEQUENCE [LARGE SCALE GENOMIC DNA]</scope>
    <source>
        <strain evidence="4 5">La2-4</strain>
    </source>
</reference>